<dbReference type="PROSITE" id="PS51746">
    <property type="entry name" value="PPM_2"/>
    <property type="match status" value="1"/>
</dbReference>
<feature type="domain" description="FHA" evidence="2">
    <location>
        <begin position="395"/>
        <end position="450"/>
    </location>
</feature>
<evidence type="ECO:0000313" key="4">
    <source>
        <dbReference type="EMBL" id="OGM54822.1"/>
    </source>
</evidence>
<dbReference type="PROSITE" id="PS50006">
    <property type="entry name" value="FHA_DOMAIN"/>
    <property type="match status" value="1"/>
</dbReference>
<proteinExistence type="predicted"/>
<evidence type="ECO:0000256" key="1">
    <source>
        <dbReference type="SAM" id="MobiDB-lite"/>
    </source>
</evidence>
<dbReference type="SUPFAM" id="SSF49879">
    <property type="entry name" value="SMAD/FHA domain"/>
    <property type="match status" value="1"/>
</dbReference>
<dbReference type="PANTHER" id="PTHR47992">
    <property type="entry name" value="PROTEIN PHOSPHATASE"/>
    <property type="match status" value="1"/>
</dbReference>
<accession>A0A1F8ASV5</accession>
<dbReference type="Pfam" id="PF00498">
    <property type="entry name" value="FHA"/>
    <property type="match status" value="1"/>
</dbReference>
<dbReference type="Proteomes" id="UP000178603">
    <property type="component" value="Unassembled WGS sequence"/>
</dbReference>
<protein>
    <recommendedName>
        <fullName evidence="6">PPM-type phosphatase domain-containing protein</fullName>
    </recommendedName>
</protein>
<organism evidence="4 5">
    <name type="scientific">Candidatus Woesebacteria bacterium RIFCSPHIGHO2_12_FULL_41_24</name>
    <dbReference type="NCBI Taxonomy" id="1802510"/>
    <lineage>
        <taxon>Bacteria</taxon>
        <taxon>Candidatus Woeseibacteriota</taxon>
    </lineage>
</organism>
<evidence type="ECO:0000313" key="5">
    <source>
        <dbReference type="Proteomes" id="UP000178603"/>
    </source>
</evidence>
<dbReference type="EMBL" id="MGGW01000009">
    <property type="protein sequence ID" value="OGM54822.1"/>
    <property type="molecule type" value="Genomic_DNA"/>
</dbReference>
<dbReference type="Gene3D" id="3.60.40.10">
    <property type="entry name" value="PPM-type phosphatase domain"/>
    <property type="match status" value="1"/>
</dbReference>
<dbReference type="CDD" id="cd00143">
    <property type="entry name" value="PP2Cc"/>
    <property type="match status" value="1"/>
</dbReference>
<dbReference type="Pfam" id="PF00481">
    <property type="entry name" value="PP2C"/>
    <property type="match status" value="1"/>
</dbReference>
<dbReference type="Pfam" id="PF07228">
    <property type="entry name" value="SpoIIE"/>
    <property type="match status" value="1"/>
</dbReference>
<dbReference type="CDD" id="cd00060">
    <property type="entry name" value="FHA"/>
    <property type="match status" value="1"/>
</dbReference>
<gene>
    <name evidence="4" type="ORF">A3E44_01535</name>
</gene>
<comment type="caution">
    <text evidence="4">The sequence shown here is derived from an EMBL/GenBank/DDBJ whole genome shotgun (WGS) entry which is preliminary data.</text>
</comment>
<dbReference type="Gene3D" id="2.60.200.20">
    <property type="match status" value="1"/>
</dbReference>
<evidence type="ECO:0000259" key="2">
    <source>
        <dbReference type="PROSITE" id="PS50006"/>
    </source>
</evidence>
<dbReference type="SMART" id="SM00332">
    <property type="entry name" value="PP2Cc"/>
    <property type="match status" value="1"/>
</dbReference>
<dbReference type="SUPFAM" id="SSF81606">
    <property type="entry name" value="PP2C-like"/>
    <property type="match status" value="1"/>
</dbReference>
<dbReference type="GO" id="GO:0004722">
    <property type="term" value="F:protein serine/threonine phosphatase activity"/>
    <property type="evidence" value="ECO:0007669"/>
    <property type="project" value="InterPro"/>
</dbReference>
<evidence type="ECO:0008006" key="6">
    <source>
        <dbReference type="Google" id="ProtNLM"/>
    </source>
</evidence>
<name>A0A1F8ASV5_9BACT</name>
<dbReference type="InterPro" id="IPR008984">
    <property type="entry name" value="SMAD_FHA_dom_sf"/>
</dbReference>
<feature type="region of interest" description="Disordered" evidence="1">
    <location>
        <begin position="289"/>
        <end position="316"/>
    </location>
</feature>
<reference evidence="4 5" key="1">
    <citation type="journal article" date="2016" name="Nat. Commun.">
        <title>Thousands of microbial genomes shed light on interconnected biogeochemical processes in an aquifer system.</title>
        <authorList>
            <person name="Anantharaman K."/>
            <person name="Brown C.T."/>
            <person name="Hug L.A."/>
            <person name="Sharon I."/>
            <person name="Castelle C.J."/>
            <person name="Probst A.J."/>
            <person name="Thomas B.C."/>
            <person name="Singh A."/>
            <person name="Wilkins M.J."/>
            <person name="Karaoz U."/>
            <person name="Brodie E.L."/>
            <person name="Williams K.H."/>
            <person name="Hubbard S.S."/>
            <person name="Banfield J.F."/>
        </authorList>
    </citation>
    <scope>NUCLEOTIDE SEQUENCE [LARGE SCALE GENOMIC DNA]</scope>
</reference>
<dbReference type="InterPro" id="IPR000253">
    <property type="entry name" value="FHA_dom"/>
</dbReference>
<dbReference type="InterPro" id="IPR001932">
    <property type="entry name" value="PPM-type_phosphatase-like_dom"/>
</dbReference>
<dbReference type="InterPro" id="IPR036457">
    <property type="entry name" value="PPM-type-like_dom_sf"/>
</dbReference>
<dbReference type="SMART" id="SM00331">
    <property type="entry name" value="PP2C_SIG"/>
    <property type="match status" value="1"/>
</dbReference>
<dbReference type="AlphaFoldDB" id="A0A1F8ASV5"/>
<feature type="domain" description="PPM-type phosphatase" evidence="3">
    <location>
        <begin position="51"/>
        <end position="286"/>
    </location>
</feature>
<dbReference type="InterPro" id="IPR015655">
    <property type="entry name" value="PP2C"/>
</dbReference>
<sequence>MRERLNKLFGSNKEPESVKQAEGVAVAFFDALPSVGPAVANEVEAKRISLAVGQRTNIGQVRDHNEDNVDTKTIEDWLLLQAADGMGGYLAGEIASELAIKSVPEKLAQLVAESGQLGQKSMQQAIRYADKQMTGDMGTTYSGVLINRKTGEAILGNVGDSRTYLLRAGKLFVTFDQTFVAHKVFGESGHIDDIKDEDGKNVLANALGGTYGMQSDAETHQIETTKGDVFLLCSDGLWEITDTQDILDAMQAVNLGEDPQETCDSLVDLANKNGGADNISVIIARVDAPEDKPEEEPPAAVAENKAEDNPTIETERLEPHKPKRYDLEDGEIKIILGNPDKPWKTVLRVVNLKKHPDLKKDHPDYIEFMLIQERVFQKGDDKPGFIELSPKDKGIFIGRNWWSNEVLSLNNLVSRDHLFVQLIKDKDDRFYLQLTDLKSKNGTYVQIQKPVELNRPV</sequence>
<feature type="compositionally biased region" description="Basic and acidic residues" evidence="1">
    <location>
        <begin position="304"/>
        <end position="316"/>
    </location>
</feature>
<evidence type="ECO:0000259" key="3">
    <source>
        <dbReference type="PROSITE" id="PS51746"/>
    </source>
</evidence>